<evidence type="ECO:0000313" key="2">
    <source>
        <dbReference type="Proteomes" id="UP001157418"/>
    </source>
</evidence>
<gene>
    <name evidence="1" type="ORF">LVIROSA_LOCUS25515</name>
</gene>
<reference evidence="1 2" key="1">
    <citation type="submission" date="2022-01" db="EMBL/GenBank/DDBJ databases">
        <authorList>
            <person name="Xiong W."/>
            <person name="Schranz E."/>
        </authorList>
    </citation>
    <scope>NUCLEOTIDE SEQUENCE [LARGE SCALE GENOMIC DNA]</scope>
</reference>
<name>A0AAU9NN57_9ASTR</name>
<accession>A0AAU9NN57</accession>
<organism evidence="1 2">
    <name type="scientific">Lactuca virosa</name>
    <dbReference type="NCBI Taxonomy" id="75947"/>
    <lineage>
        <taxon>Eukaryota</taxon>
        <taxon>Viridiplantae</taxon>
        <taxon>Streptophyta</taxon>
        <taxon>Embryophyta</taxon>
        <taxon>Tracheophyta</taxon>
        <taxon>Spermatophyta</taxon>
        <taxon>Magnoliopsida</taxon>
        <taxon>eudicotyledons</taxon>
        <taxon>Gunneridae</taxon>
        <taxon>Pentapetalae</taxon>
        <taxon>asterids</taxon>
        <taxon>campanulids</taxon>
        <taxon>Asterales</taxon>
        <taxon>Asteraceae</taxon>
        <taxon>Cichorioideae</taxon>
        <taxon>Cichorieae</taxon>
        <taxon>Lactucinae</taxon>
        <taxon>Lactuca</taxon>
    </lineage>
</organism>
<dbReference type="EMBL" id="CAKMRJ010004682">
    <property type="protein sequence ID" value="CAH1439309.1"/>
    <property type="molecule type" value="Genomic_DNA"/>
</dbReference>
<sequence>MSYCSVDTKLRLVQSNNPKRSFKVKLINIHWWELSIDLKVKSAFKVKLIVFNIHWWELSIDLKVKSAKVFC</sequence>
<keyword evidence="2" id="KW-1185">Reference proteome</keyword>
<dbReference type="Proteomes" id="UP001157418">
    <property type="component" value="Unassembled WGS sequence"/>
</dbReference>
<evidence type="ECO:0000313" key="1">
    <source>
        <dbReference type="EMBL" id="CAH1439309.1"/>
    </source>
</evidence>
<protein>
    <submittedName>
        <fullName evidence="1">Uncharacterized protein</fullName>
    </submittedName>
</protein>
<dbReference type="AlphaFoldDB" id="A0AAU9NN57"/>
<comment type="caution">
    <text evidence="1">The sequence shown here is derived from an EMBL/GenBank/DDBJ whole genome shotgun (WGS) entry which is preliminary data.</text>
</comment>
<proteinExistence type="predicted"/>